<sequence>MVMQSVNSSVVEDLDNFDSYFLTNSSQSIAAYKQAMAIAQEAIIEAFASQNQPYSGVNPQDLAKILATIEPCPEFGQQLQNILTNIGENILNHSAIISHPACIAHLHCPPLLPSLAAEVLISASNQSMDSWDQSPAATLLEQRLIDWLCKIFGYQTKADGVFTSGGTQSNFMGLLLARDAFAFHRLSWSIQQQGLPPEFQRFRILCSDVSHFTISQAASLLGLGQQAVVMVKTDSNYCLDADVVERKLAELQSEDSLPIALVGTVGTTDFGSIDPLPELADCARKYGLWFHLDAAYGGALILSDKHKHKLDGIWTADSITVDFHKLFYQPISCGAFLVKERKNFELIKLHADYLNPQTNQDAGIPDLVTKSVQTTRRFDALKLFVSLRNLGKKKFARMIDSTIELAQETASLIKNQPKLELANYPTINAVVFRYLPSQALTAFDCERVNQINSQIRMQLMQQGIAVLAQTKISELTYLKFTLLNPRTSLVDIKKILQAIQEIGDNL</sequence>
<dbReference type="PRINTS" id="PR00800">
    <property type="entry name" value="YHDCRBOXLASE"/>
</dbReference>
<evidence type="ECO:0000256" key="6">
    <source>
        <dbReference type="PIRSR" id="PIRSR602129-50"/>
    </source>
</evidence>
<keyword evidence="8" id="KW-0032">Aminotransferase</keyword>
<dbReference type="InterPro" id="IPR002129">
    <property type="entry name" value="PyrdxlP-dep_de-COase"/>
</dbReference>
<evidence type="ECO:0000256" key="2">
    <source>
        <dbReference type="ARBA" id="ARBA00009533"/>
    </source>
</evidence>
<dbReference type="PANTHER" id="PTHR45677">
    <property type="entry name" value="GLUTAMATE DECARBOXYLASE-RELATED"/>
    <property type="match status" value="1"/>
</dbReference>
<dbReference type="Gene3D" id="3.90.1150.10">
    <property type="entry name" value="Aspartate Aminotransferase, domain 1"/>
    <property type="match status" value="1"/>
</dbReference>
<dbReference type="InterPro" id="IPR015421">
    <property type="entry name" value="PyrdxlP-dep_Trfase_major"/>
</dbReference>
<dbReference type="GO" id="GO:0005737">
    <property type="term" value="C:cytoplasm"/>
    <property type="evidence" value="ECO:0007669"/>
    <property type="project" value="TreeGrafter"/>
</dbReference>
<evidence type="ECO:0000256" key="1">
    <source>
        <dbReference type="ARBA" id="ARBA00001933"/>
    </source>
</evidence>
<evidence type="ECO:0000256" key="4">
    <source>
        <dbReference type="ARBA" id="ARBA00022898"/>
    </source>
</evidence>
<reference evidence="8 9" key="1">
    <citation type="journal article" date="2023" name="Limnol Oceanogr Lett">
        <title>Environmental adaptations by the intertidal Antarctic cyanobacterium Halotia branconii CENA392 as revealed using long-read genome sequencing.</title>
        <authorList>
            <person name="Dextro R.B."/>
            <person name="Delbaje E."/>
            <person name="Freitas P.N.N."/>
            <person name="Geraldes V."/>
            <person name="Pinto E."/>
            <person name="Long P.F."/>
            <person name="Fiore M.F."/>
        </authorList>
    </citation>
    <scope>NUCLEOTIDE SEQUENCE [LARGE SCALE GENOMIC DNA]</scope>
    <source>
        <strain evidence="8 9">CENA392</strain>
    </source>
</reference>
<dbReference type="Gene3D" id="3.40.640.10">
    <property type="entry name" value="Type I PLP-dependent aspartate aminotransferase-like (Major domain)"/>
    <property type="match status" value="1"/>
</dbReference>
<dbReference type="Pfam" id="PF00282">
    <property type="entry name" value="Pyridoxal_deC"/>
    <property type="match status" value="1"/>
</dbReference>
<evidence type="ECO:0000313" key="8">
    <source>
        <dbReference type="EMBL" id="WGV25332.1"/>
    </source>
</evidence>
<evidence type="ECO:0000313" key="9">
    <source>
        <dbReference type="Proteomes" id="UP001223520"/>
    </source>
</evidence>
<comment type="similarity">
    <text evidence="2 7">Belongs to the group II decarboxylase family.</text>
</comment>
<dbReference type="GO" id="GO:0006520">
    <property type="term" value="P:amino acid metabolic process"/>
    <property type="evidence" value="ECO:0007669"/>
    <property type="project" value="InterPro"/>
</dbReference>
<organism evidence="8 9">
    <name type="scientific">Halotia branconii CENA392</name>
    <dbReference type="NCBI Taxonomy" id="1539056"/>
    <lineage>
        <taxon>Bacteria</taxon>
        <taxon>Bacillati</taxon>
        <taxon>Cyanobacteriota</taxon>
        <taxon>Cyanophyceae</taxon>
        <taxon>Nostocales</taxon>
        <taxon>Nodulariaceae</taxon>
        <taxon>Halotia</taxon>
    </lineage>
</organism>
<dbReference type="InterPro" id="IPR015422">
    <property type="entry name" value="PyrdxlP-dep_Trfase_small"/>
</dbReference>
<dbReference type="InterPro" id="IPR010977">
    <property type="entry name" value="Aromatic_deC"/>
</dbReference>
<keyword evidence="9" id="KW-1185">Reference proteome</keyword>
<dbReference type="CDD" id="cd06450">
    <property type="entry name" value="DOPA_deC_like"/>
    <property type="match status" value="1"/>
</dbReference>
<dbReference type="GO" id="GO:0004058">
    <property type="term" value="F:aromatic-L-amino-acid decarboxylase activity"/>
    <property type="evidence" value="ECO:0007669"/>
    <property type="project" value="UniProtKB-ARBA"/>
</dbReference>
<dbReference type="InterPro" id="IPR021115">
    <property type="entry name" value="Pyridoxal-P_BS"/>
</dbReference>
<evidence type="ECO:0000256" key="3">
    <source>
        <dbReference type="ARBA" id="ARBA00022793"/>
    </source>
</evidence>
<comment type="cofactor">
    <cofactor evidence="1 6 7">
        <name>pyridoxal 5'-phosphate</name>
        <dbReference type="ChEBI" id="CHEBI:597326"/>
    </cofactor>
</comment>
<keyword evidence="8" id="KW-0808">Transferase</keyword>
<dbReference type="PROSITE" id="PS00392">
    <property type="entry name" value="DDC_GAD_HDC_YDC"/>
    <property type="match status" value="1"/>
</dbReference>
<dbReference type="GO" id="GO:0019752">
    <property type="term" value="P:carboxylic acid metabolic process"/>
    <property type="evidence" value="ECO:0007669"/>
    <property type="project" value="InterPro"/>
</dbReference>
<dbReference type="EMBL" id="CP124543">
    <property type="protein sequence ID" value="WGV25332.1"/>
    <property type="molecule type" value="Genomic_DNA"/>
</dbReference>
<dbReference type="SUPFAM" id="SSF53383">
    <property type="entry name" value="PLP-dependent transferases"/>
    <property type="match status" value="1"/>
</dbReference>
<dbReference type="GO" id="GO:0008483">
    <property type="term" value="F:transaminase activity"/>
    <property type="evidence" value="ECO:0007669"/>
    <property type="project" value="UniProtKB-KW"/>
</dbReference>
<dbReference type="Gene3D" id="1.20.1650.10">
    <property type="entry name" value="PLP-dependent transferases"/>
    <property type="match status" value="1"/>
</dbReference>
<dbReference type="KEGG" id="hbq:QI031_26895"/>
<dbReference type="AlphaFoldDB" id="A0AAJ6P955"/>
<dbReference type="Proteomes" id="UP001223520">
    <property type="component" value="Chromosome"/>
</dbReference>
<keyword evidence="3" id="KW-0210">Decarboxylase</keyword>
<accession>A0AAJ6P955</accession>
<proteinExistence type="inferred from homology"/>
<dbReference type="InterPro" id="IPR015424">
    <property type="entry name" value="PyrdxlP-dep_Trfase"/>
</dbReference>
<keyword evidence="4 6" id="KW-0663">Pyridoxal phosphate</keyword>
<dbReference type="PANTHER" id="PTHR45677:SF8">
    <property type="entry name" value="CYSTEINE SULFINIC ACID DECARBOXYLASE"/>
    <property type="match status" value="1"/>
</dbReference>
<dbReference type="GO" id="GO:0030170">
    <property type="term" value="F:pyridoxal phosphate binding"/>
    <property type="evidence" value="ECO:0007669"/>
    <property type="project" value="InterPro"/>
</dbReference>
<keyword evidence="5 7" id="KW-0456">Lyase</keyword>
<gene>
    <name evidence="8" type="ORF">QI031_26895</name>
</gene>
<evidence type="ECO:0000256" key="7">
    <source>
        <dbReference type="RuleBase" id="RU000382"/>
    </source>
</evidence>
<feature type="modified residue" description="N6-(pyridoxal phosphate)lysine" evidence="6">
    <location>
        <position position="325"/>
    </location>
</feature>
<name>A0AAJ6P955_9CYAN</name>
<evidence type="ECO:0000256" key="5">
    <source>
        <dbReference type="ARBA" id="ARBA00023239"/>
    </source>
</evidence>
<dbReference type="RefSeq" id="WP_281482633.1">
    <property type="nucleotide sequence ID" value="NZ_CP124543.1"/>
</dbReference>
<protein>
    <submittedName>
        <fullName evidence="8">Aspartate aminotransferase family protein</fullName>
    </submittedName>
</protein>